<keyword evidence="3" id="KW-0274">FAD</keyword>
<feature type="transmembrane region" description="Helical" evidence="5">
    <location>
        <begin position="6"/>
        <end position="24"/>
    </location>
</feature>
<dbReference type="AlphaFoldDB" id="A0A2H3G3S1"/>
<reference evidence="7 8" key="2">
    <citation type="journal article" date="2017" name="Sci. Rep.">
        <title>A mobile pathogenicity chromosome in Fusarium oxysporum for infection of multiple cucurbit species.</title>
        <authorList>
            <person name="van Dam P."/>
            <person name="Fokkens L."/>
            <person name="Ayukawa Y."/>
            <person name="van der Gragt M."/>
            <person name="Ter Horst A."/>
            <person name="Brankovics B."/>
            <person name="Houterman P.M."/>
            <person name="Arie T."/>
            <person name="Rep M."/>
        </authorList>
    </citation>
    <scope>NUCLEOTIDE SEQUENCE [LARGE SCALE GENOMIC DNA]</scope>
    <source>
        <strain evidence="7 8">Forc016</strain>
    </source>
</reference>
<gene>
    <name evidence="7" type="ORF">AU210_014608</name>
</gene>
<proteinExistence type="inferred from homology"/>
<dbReference type="EMBL" id="MABQ02000010">
    <property type="protein sequence ID" value="PCD25505.1"/>
    <property type="molecule type" value="Genomic_DNA"/>
</dbReference>
<dbReference type="GO" id="GO:0050660">
    <property type="term" value="F:flavin adenine dinucleotide binding"/>
    <property type="evidence" value="ECO:0007669"/>
    <property type="project" value="TreeGrafter"/>
</dbReference>
<dbReference type="PANTHER" id="PTHR43735">
    <property type="entry name" value="APOPTOSIS-INDUCING FACTOR 1"/>
    <property type="match status" value="1"/>
</dbReference>
<sequence length="390" mass="42508">MTEPHTVVILGASIGGLPIAHYLMKHSVPAMKTLKVVLVSPNKDFFWCLASVRGILPNMLPEDKLFYPIAPLFEKYPEDQFEFVVGKAERLDPSKQLILVSVTDDSSRELHYDTLIIATGSAAKGGMPFKNLESTDKTKMSIQRWQQEIKLAKSIVIAGAGQTGSEVAGELGEEYASKGLKEITLVVKDDLPLSPPVRDNVRRAVKSSLEKLKVHVIRASQVTSVCQSGVGGGKILEITNQNGNKMTVEVDVYIPAFGTVPNSHFAPAHMLDASNRFKQTLDLRADGYENIFVIGDVGNLQTPNAKHVDDQVIQLSKILPAYLNGLELPKYVPDNSIVFAVSLGKGGGTGQLKSVKLFSLAVWLLKSRYLGTNYASELAAGNRTMQSSSW</sequence>
<evidence type="ECO:0000256" key="2">
    <source>
        <dbReference type="ARBA" id="ARBA00022630"/>
    </source>
</evidence>
<keyword evidence="4" id="KW-0560">Oxidoreductase</keyword>
<keyword evidence="5" id="KW-0472">Membrane</keyword>
<dbReference type="InterPro" id="IPR023753">
    <property type="entry name" value="FAD/NAD-binding_dom"/>
</dbReference>
<keyword evidence="2" id="KW-0285">Flavoprotein</keyword>
<dbReference type="STRING" id="327505.A0A2H3G3S1"/>
<comment type="caution">
    <text evidence="7">The sequence shown here is derived from an EMBL/GenBank/DDBJ whole genome shotgun (WGS) entry which is preliminary data.</text>
</comment>
<dbReference type="Pfam" id="PF07992">
    <property type="entry name" value="Pyr_redox_2"/>
    <property type="match status" value="1"/>
</dbReference>
<dbReference type="SUPFAM" id="SSF51905">
    <property type="entry name" value="FAD/NAD(P)-binding domain"/>
    <property type="match status" value="1"/>
</dbReference>
<evidence type="ECO:0000256" key="3">
    <source>
        <dbReference type="ARBA" id="ARBA00022827"/>
    </source>
</evidence>
<comment type="similarity">
    <text evidence="1">Belongs to the FAD-dependent oxidoreductase family.</text>
</comment>
<reference evidence="7 8" key="1">
    <citation type="journal article" date="2016" name="Environ. Microbiol.">
        <title>Effector profiles distinguish formae speciales of Fusarium oxysporum.</title>
        <authorList>
            <person name="van Dam P."/>
            <person name="Fokkens L."/>
            <person name="Schmidt S.M."/>
            <person name="Linmans J.H."/>
            <person name="Kistler H.C."/>
            <person name="Ma L.J."/>
            <person name="Rep M."/>
        </authorList>
    </citation>
    <scope>NUCLEOTIDE SEQUENCE [LARGE SCALE GENOMIC DNA]</scope>
    <source>
        <strain evidence="7 8">Forc016</strain>
    </source>
</reference>
<keyword evidence="5" id="KW-0812">Transmembrane</keyword>
<dbReference type="Proteomes" id="UP000219602">
    <property type="component" value="Chromosome 12"/>
</dbReference>
<protein>
    <recommendedName>
        <fullName evidence="6">FAD/NAD(P)-binding domain-containing protein</fullName>
    </recommendedName>
</protein>
<evidence type="ECO:0000313" key="7">
    <source>
        <dbReference type="EMBL" id="PCD25505.1"/>
    </source>
</evidence>
<dbReference type="Gene3D" id="3.50.50.100">
    <property type="match status" value="1"/>
</dbReference>
<dbReference type="InterPro" id="IPR036188">
    <property type="entry name" value="FAD/NAD-bd_sf"/>
</dbReference>
<evidence type="ECO:0000313" key="8">
    <source>
        <dbReference type="Proteomes" id="UP000219602"/>
    </source>
</evidence>
<accession>A0A2H3G3S1</accession>
<dbReference type="GO" id="GO:0004174">
    <property type="term" value="F:electron-transferring-flavoprotein dehydrogenase activity"/>
    <property type="evidence" value="ECO:0007669"/>
    <property type="project" value="TreeGrafter"/>
</dbReference>
<evidence type="ECO:0000256" key="5">
    <source>
        <dbReference type="SAM" id="Phobius"/>
    </source>
</evidence>
<feature type="domain" description="FAD/NAD(P)-binding" evidence="6">
    <location>
        <begin position="6"/>
        <end position="298"/>
    </location>
</feature>
<dbReference type="PRINTS" id="PR00368">
    <property type="entry name" value="FADPNR"/>
</dbReference>
<evidence type="ECO:0000256" key="1">
    <source>
        <dbReference type="ARBA" id="ARBA00006442"/>
    </source>
</evidence>
<evidence type="ECO:0000259" key="6">
    <source>
        <dbReference type="Pfam" id="PF07992"/>
    </source>
</evidence>
<keyword evidence="5" id="KW-1133">Transmembrane helix</keyword>
<organism evidence="7 8">
    <name type="scientific">Fusarium oxysporum f. sp. radicis-cucumerinum</name>
    <dbReference type="NCBI Taxonomy" id="327505"/>
    <lineage>
        <taxon>Eukaryota</taxon>
        <taxon>Fungi</taxon>
        <taxon>Dikarya</taxon>
        <taxon>Ascomycota</taxon>
        <taxon>Pezizomycotina</taxon>
        <taxon>Sordariomycetes</taxon>
        <taxon>Hypocreomycetidae</taxon>
        <taxon>Hypocreales</taxon>
        <taxon>Nectriaceae</taxon>
        <taxon>Fusarium</taxon>
        <taxon>Fusarium oxysporum species complex</taxon>
    </lineage>
</organism>
<dbReference type="PANTHER" id="PTHR43735:SF3">
    <property type="entry name" value="FERROPTOSIS SUPPRESSOR PROTEIN 1"/>
    <property type="match status" value="1"/>
</dbReference>
<dbReference type="GO" id="GO:0005737">
    <property type="term" value="C:cytoplasm"/>
    <property type="evidence" value="ECO:0007669"/>
    <property type="project" value="TreeGrafter"/>
</dbReference>
<name>A0A2H3G3S1_FUSOX</name>
<evidence type="ECO:0000256" key="4">
    <source>
        <dbReference type="ARBA" id="ARBA00023002"/>
    </source>
</evidence>